<keyword evidence="4" id="KW-1185">Reference proteome</keyword>
<dbReference type="PANTHER" id="PTHR31338">
    <property type="entry name" value="POLYKETIDE CYCLASE/DEHYDRASE AND LIPID TRANSPORT SUPERFAMILY PROTEIN"/>
    <property type="match status" value="1"/>
</dbReference>
<accession>A0A2P5D057</accession>
<dbReference type="EMBL" id="JXTC01000310">
    <property type="protein sequence ID" value="PON66661.1"/>
    <property type="molecule type" value="Genomic_DNA"/>
</dbReference>
<dbReference type="InterPro" id="IPR052006">
    <property type="entry name" value="MLP-like"/>
</dbReference>
<dbReference type="InParanoid" id="A0A2P5D057"/>
<dbReference type="Gene3D" id="3.30.530.20">
    <property type="match status" value="1"/>
</dbReference>
<evidence type="ECO:0000313" key="3">
    <source>
        <dbReference type="EMBL" id="PON66661.1"/>
    </source>
</evidence>
<protein>
    <submittedName>
        <fullName evidence="3">Major latex protein domain containing protein</fullName>
    </submittedName>
</protein>
<name>A0A2P5D057_TREOI</name>
<dbReference type="AlphaFoldDB" id="A0A2P5D057"/>
<evidence type="ECO:0000256" key="1">
    <source>
        <dbReference type="ARBA" id="ARBA00038242"/>
    </source>
</evidence>
<comment type="similarity">
    <text evidence="1">Belongs to the MLP family.</text>
</comment>
<sequence length="156" mass="17792">MGLTGKLEKDIEIKTPADKFYNIFKSQCHHIPNLATDKIHTIDVHEGDWETPGSVKLWKYNIDGKVEIFKEKIEIDEENKAATFIAVEGHVLDHFKSYKGTFKVTPNGDEGGLVKITLEYEKRKEDDPDPIGKYMDFLVGLVEDMDAQLPSRLDLI</sequence>
<dbReference type="CDD" id="cd07816">
    <property type="entry name" value="Bet_v1-like"/>
    <property type="match status" value="1"/>
</dbReference>
<feature type="domain" description="Bet v I/Major latex protein" evidence="2">
    <location>
        <begin position="2"/>
        <end position="152"/>
    </location>
</feature>
<evidence type="ECO:0000259" key="2">
    <source>
        <dbReference type="SMART" id="SM01037"/>
    </source>
</evidence>
<dbReference type="FunCoup" id="A0A2P5D057">
    <property type="interactions" value="447"/>
</dbReference>
<comment type="caution">
    <text evidence="3">The sequence shown here is derived from an EMBL/GenBank/DDBJ whole genome shotgun (WGS) entry which is preliminary data.</text>
</comment>
<dbReference type="SUPFAM" id="SSF55961">
    <property type="entry name" value="Bet v1-like"/>
    <property type="match status" value="1"/>
</dbReference>
<proteinExistence type="inferred from homology"/>
<dbReference type="PANTHER" id="PTHR31338:SF16">
    <property type="entry name" value="POLYKETIDE CYCLASE_DEHYDRASE AND LIPID TRANSPORT SUPERFAMILY PROTEIN"/>
    <property type="match status" value="1"/>
</dbReference>
<reference evidence="4" key="1">
    <citation type="submission" date="2016-06" db="EMBL/GenBank/DDBJ databases">
        <title>Parallel loss of symbiosis genes in relatives of nitrogen-fixing non-legume Parasponia.</title>
        <authorList>
            <person name="Van Velzen R."/>
            <person name="Holmer R."/>
            <person name="Bu F."/>
            <person name="Rutten L."/>
            <person name="Van Zeijl A."/>
            <person name="Liu W."/>
            <person name="Santuari L."/>
            <person name="Cao Q."/>
            <person name="Sharma T."/>
            <person name="Shen D."/>
            <person name="Roswanjaya Y."/>
            <person name="Wardhani T."/>
            <person name="Kalhor M.S."/>
            <person name="Jansen J."/>
            <person name="Van den Hoogen J."/>
            <person name="Gungor B."/>
            <person name="Hartog M."/>
            <person name="Hontelez J."/>
            <person name="Verver J."/>
            <person name="Yang W.-C."/>
            <person name="Schijlen E."/>
            <person name="Repin R."/>
            <person name="Schilthuizen M."/>
            <person name="Schranz E."/>
            <person name="Heidstra R."/>
            <person name="Miyata K."/>
            <person name="Fedorova E."/>
            <person name="Kohlen W."/>
            <person name="Bisseling T."/>
            <person name="Smit S."/>
            <person name="Geurts R."/>
        </authorList>
    </citation>
    <scope>NUCLEOTIDE SEQUENCE [LARGE SCALE GENOMIC DNA]</scope>
    <source>
        <strain evidence="4">cv. RG33-2</strain>
    </source>
</reference>
<dbReference type="Proteomes" id="UP000237000">
    <property type="component" value="Unassembled WGS sequence"/>
</dbReference>
<evidence type="ECO:0000313" key="4">
    <source>
        <dbReference type="Proteomes" id="UP000237000"/>
    </source>
</evidence>
<dbReference type="InterPro" id="IPR000916">
    <property type="entry name" value="Bet_v_I/MLP"/>
</dbReference>
<dbReference type="GO" id="GO:0006952">
    <property type="term" value="P:defense response"/>
    <property type="evidence" value="ECO:0007669"/>
    <property type="project" value="InterPro"/>
</dbReference>
<dbReference type="InterPro" id="IPR023393">
    <property type="entry name" value="START-like_dom_sf"/>
</dbReference>
<dbReference type="SMART" id="SM01037">
    <property type="entry name" value="Bet_v_1"/>
    <property type="match status" value="1"/>
</dbReference>
<dbReference type="STRING" id="63057.A0A2P5D057"/>
<gene>
    <name evidence="3" type="ORF">TorRG33x02_267230</name>
</gene>
<dbReference type="OrthoDB" id="1072116at2759"/>
<organism evidence="3 4">
    <name type="scientific">Trema orientale</name>
    <name type="common">Charcoal tree</name>
    <name type="synonym">Celtis orientalis</name>
    <dbReference type="NCBI Taxonomy" id="63057"/>
    <lineage>
        <taxon>Eukaryota</taxon>
        <taxon>Viridiplantae</taxon>
        <taxon>Streptophyta</taxon>
        <taxon>Embryophyta</taxon>
        <taxon>Tracheophyta</taxon>
        <taxon>Spermatophyta</taxon>
        <taxon>Magnoliopsida</taxon>
        <taxon>eudicotyledons</taxon>
        <taxon>Gunneridae</taxon>
        <taxon>Pentapetalae</taxon>
        <taxon>rosids</taxon>
        <taxon>fabids</taxon>
        <taxon>Rosales</taxon>
        <taxon>Cannabaceae</taxon>
        <taxon>Trema</taxon>
    </lineage>
</organism>
<dbReference type="Pfam" id="PF00407">
    <property type="entry name" value="Bet_v_1"/>
    <property type="match status" value="1"/>
</dbReference>